<keyword evidence="2" id="KW-1185">Reference proteome</keyword>
<dbReference type="InterPro" id="IPR001680">
    <property type="entry name" value="WD40_rpt"/>
</dbReference>
<dbReference type="SUPFAM" id="SSF50978">
    <property type="entry name" value="WD40 repeat-like"/>
    <property type="match status" value="1"/>
</dbReference>
<proteinExistence type="predicted"/>
<sequence length="319" mass="35564">MRVPPHTEAQTDPHDDVNALLVAAREFDLKPWLCHITSDIRRITEEGSIEGLVKTIVHEDMVGVETAESSVDISPDGRFFVVAARDALIVWDLETEQELYKLSYDDESGTGTDSLSANLKRVWQKEWGDLETSERPIWAAISCVRWVEGEHPCVVVGCRGGAIIVWDIEGNRHSVFGITGSRYKEDPSLRNTMHPILQSTLIDMLAGMESVRNIAVHPTLPWLAVGGYSSSFVRICDREAQVVLAEVPHDPGAETIDFGLYGQYLITVSPHYVPSSTMSIFKDESVIRLWDLRDNSKGAQEIRFQTPHRHSASAVALAM</sequence>
<reference evidence="1" key="1">
    <citation type="submission" date="2021-03" db="EMBL/GenBank/DDBJ databases">
        <title>Comparative genomics and phylogenomic investigation of the class Geoglossomycetes provide insights into ecological specialization and systematics.</title>
        <authorList>
            <person name="Melie T."/>
            <person name="Pirro S."/>
            <person name="Miller A.N."/>
            <person name="Quandt A."/>
        </authorList>
    </citation>
    <scope>NUCLEOTIDE SEQUENCE</scope>
    <source>
        <strain evidence="1">GBOQ0MN5Z8</strain>
    </source>
</reference>
<feature type="non-terminal residue" evidence="1">
    <location>
        <position position="319"/>
    </location>
</feature>
<protein>
    <submittedName>
        <fullName evidence="1">Uncharacterized protein</fullName>
    </submittedName>
</protein>
<dbReference type="Gene3D" id="2.130.10.10">
    <property type="entry name" value="YVTN repeat-like/Quinoprotein amine dehydrogenase"/>
    <property type="match status" value="2"/>
</dbReference>
<gene>
    <name evidence="1" type="ORF">FGG08_007689</name>
</gene>
<dbReference type="InterPro" id="IPR015943">
    <property type="entry name" value="WD40/YVTN_repeat-like_dom_sf"/>
</dbReference>
<comment type="caution">
    <text evidence="1">The sequence shown here is derived from an EMBL/GenBank/DDBJ whole genome shotgun (WGS) entry which is preliminary data.</text>
</comment>
<evidence type="ECO:0000313" key="1">
    <source>
        <dbReference type="EMBL" id="KAH0533531.1"/>
    </source>
</evidence>
<dbReference type="InterPro" id="IPR036322">
    <property type="entry name" value="WD40_repeat_dom_sf"/>
</dbReference>
<organism evidence="1 2">
    <name type="scientific">Glutinoglossum americanum</name>
    <dbReference type="NCBI Taxonomy" id="1670608"/>
    <lineage>
        <taxon>Eukaryota</taxon>
        <taxon>Fungi</taxon>
        <taxon>Dikarya</taxon>
        <taxon>Ascomycota</taxon>
        <taxon>Pezizomycotina</taxon>
        <taxon>Geoglossomycetes</taxon>
        <taxon>Geoglossales</taxon>
        <taxon>Geoglossaceae</taxon>
        <taxon>Glutinoglossum</taxon>
    </lineage>
</organism>
<name>A0A9P8L0M2_9PEZI</name>
<dbReference type="Proteomes" id="UP000698800">
    <property type="component" value="Unassembled WGS sequence"/>
</dbReference>
<accession>A0A9P8L0M2</accession>
<evidence type="ECO:0000313" key="2">
    <source>
        <dbReference type="Proteomes" id="UP000698800"/>
    </source>
</evidence>
<dbReference type="AlphaFoldDB" id="A0A9P8L0M2"/>
<dbReference type="SMART" id="SM00320">
    <property type="entry name" value="WD40"/>
    <property type="match status" value="3"/>
</dbReference>
<dbReference type="EMBL" id="JAGHQL010000507">
    <property type="protein sequence ID" value="KAH0533531.1"/>
    <property type="molecule type" value="Genomic_DNA"/>
</dbReference>